<comment type="caution">
    <text evidence="1">The sequence shown here is derived from an EMBL/GenBank/DDBJ whole genome shotgun (WGS) entry which is preliminary data.</text>
</comment>
<proteinExistence type="predicted"/>
<keyword evidence="2" id="KW-1185">Reference proteome</keyword>
<dbReference type="EMBL" id="BSXS01000587">
    <property type="protein sequence ID" value="GME73072.1"/>
    <property type="molecule type" value="Genomic_DNA"/>
</dbReference>
<organism evidence="1 2">
    <name type="scientific">Ambrosiozyma monospora</name>
    <name type="common">Yeast</name>
    <name type="synonym">Endomycopsis monosporus</name>
    <dbReference type="NCBI Taxonomy" id="43982"/>
    <lineage>
        <taxon>Eukaryota</taxon>
        <taxon>Fungi</taxon>
        <taxon>Dikarya</taxon>
        <taxon>Ascomycota</taxon>
        <taxon>Saccharomycotina</taxon>
        <taxon>Pichiomycetes</taxon>
        <taxon>Pichiales</taxon>
        <taxon>Pichiaceae</taxon>
        <taxon>Ambrosiozyma</taxon>
    </lineage>
</organism>
<dbReference type="Proteomes" id="UP001165064">
    <property type="component" value="Unassembled WGS sequence"/>
</dbReference>
<protein>
    <submittedName>
        <fullName evidence="1">Unnamed protein product</fullName>
    </submittedName>
</protein>
<name>A0ACB5SU50_AMBMO</name>
<accession>A0ACB5SU50</accession>
<reference evidence="1" key="1">
    <citation type="submission" date="2023-04" db="EMBL/GenBank/DDBJ databases">
        <title>Ambrosiozyma monospora NBRC 10751.</title>
        <authorList>
            <person name="Ichikawa N."/>
            <person name="Sato H."/>
            <person name="Tonouchi N."/>
        </authorList>
    </citation>
    <scope>NUCLEOTIDE SEQUENCE</scope>
    <source>
        <strain evidence="1">NBRC 10751</strain>
    </source>
</reference>
<gene>
    <name evidence="1" type="ORF">Amon02_000124900</name>
</gene>
<evidence type="ECO:0000313" key="1">
    <source>
        <dbReference type="EMBL" id="GME73072.1"/>
    </source>
</evidence>
<sequence length="431" mass="46582">MSHYNYNHSGTAKRHPRQHPSESSSLYMDSIPNPSINKLDSQYPPVPVSRFSHSSTIGSNSSLTPDSRSSSMSSSTPGLRFPSNTNPNGHIPSTMNNNQNGNGYTGYNNNDNSRNGYNNNLNGYSFSPQNSVSGLPQQNSQYHQQAPPPPPPHHYTQQQQQNPPPLPRLPENYSERNREPFLRAAPVSHSINQNTNSNDSDDSPTAPLSPHLPAQHHNHNNDDQSDMISLESSDISAKLRKSGSLFRRPPQAGGQYSFGNPLSPSSSIKSSSRFAPRTPTGSSHPFSGSPSPTQSTTALSAASTGSSMGMTGLPLNEMTTAAYPPTTTTANTTSIHPGPPLPTPPTHYDLGRTPSGNPNAFRHRLGARSQRVIGGNTSPFQRRHGTKGSIGSRSTMSTESNEQDEMNDTIAPLGMFKAGAKKEKKEVIHRC</sequence>
<evidence type="ECO:0000313" key="2">
    <source>
        <dbReference type="Proteomes" id="UP001165064"/>
    </source>
</evidence>